<dbReference type="AlphaFoldDB" id="A0A3T0DAD5"/>
<evidence type="ECO:0000313" key="2">
    <source>
        <dbReference type="Proteomes" id="UP000283000"/>
    </source>
</evidence>
<dbReference type="Gene3D" id="1.10.10.60">
    <property type="entry name" value="Homeodomain-like"/>
    <property type="match status" value="1"/>
</dbReference>
<organism evidence="1 2">
    <name type="scientific">Brevibacterium aurantiacum</name>
    <dbReference type="NCBI Taxonomy" id="273384"/>
    <lineage>
        <taxon>Bacteria</taxon>
        <taxon>Bacillati</taxon>
        <taxon>Actinomycetota</taxon>
        <taxon>Actinomycetes</taxon>
        <taxon>Micrococcales</taxon>
        <taxon>Brevibacteriaceae</taxon>
        <taxon>Brevibacterium</taxon>
    </lineage>
</organism>
<dbReference type="InterPro" id="IPR009057">
    <property type="entry name" value="Homeodomain-like_sf"/>
</dbReference>
<proteinExistence type="predicted"/>
<sequence>MVSDKLSADPSLTRYAACKQVSDQVGVKLETLRNWVNLAHTEPAQTPETTIADKQRIADLEKEVRELRQTNKLLWEFTANFAQRELDRN</sequence>
<reference evidence="1 2" key="2">
    <citation type="submission" date="2019-01" db="EMBL/GenBank/DDBJ databases">
        <title>Comparative genomic analysis of Brevibacterium aurantiacum sheds light on its evolution and its adaptation to smear-ripened cheeses.</title>
        <authorList>
            <person name="Moineau S."/>
        </authorList>
    </citation>
    <scope>NUCLEOTIDE SEQUENCE [LARGE SCALE GENOMIC DNA]</scope>
    <source>
        <strain evidence="1 2">SMQ-1417</strain>
    </source>
</reference>
<protein>
    <recommendedName>
        <fullName evidence="3">Transposase</fullName>
    </recommendedName>
</protein>
<dbReference type="GO" id="GO:0006313">
    <property type="term" value="P:DNA transposition"/>
    <property type="evidence" value="ECO:0007669"/>
    <property type="project" value="InterPro"/>
</dbReference>
<name>A0A3T0DAD5_BREAU</name>
<dbReference type="SUPFAM" id="SSF46689">
    <property type="entry name" value="Homeodomain-like"/>
    <property type="match status" value="1"/>
</dbReference>
<dbReference type="GO" id="GO:0004803">
    <property type="term" value="F:transposase activity"/>
    <property type="evidence" value="ECO:0007669"/>
    <property type="project" value="InterPro"/>
</dbReference>
<evidence type="ECO:0000313" key="1">
    <source>
        <dbReference type="EMBL" id="AZT92077.1"/>
    </source>
</evidence>
<reference evidence="1 2" key="1">
    <citation type="submission" date="2017-12" db="EMBL/GenBank/DDBJ databases">
        <authorList>
            <person name="Levesque S."/>
        </authorList>
    </citation>
    <scope>NUCLEOTIDE SEQUENCE [LARGE SCALE GENOMIC DNA]</scope>
    <source>
        <strain evidence="1 2">SMQ-1417</strain>
    </source>
</reference>
<dbReference type="EMBL" id="CP025330">
    <property type="protein sequence ID" value="AZT92077.1"/>
    <property type="molecule type" value="Genomic_DNA"/>
</dbReference>
<dbReference type="GO" id="GO:0003677">
    <property type="term" value="F:DNA binding"/>
    <property type="evidence" value="ECO:0007669"/>
    <property type="project" value="InterPro"/>
</dbReference>
<dbReference type="InterPro" id="IPR002514">
    <property type="entry name" value="Transposase_8"/>
</dbReference>
<accession>A0A3T0DAD5</accession>
<dbReference type="RefSeq" id="WP_127362664.1">
    <property type="nucleotide sequence ID" value="NZ_CP025330.1"/>
</dbReference>
<evidence type="ECO:0008006" key="3">
    <source>
        <dbReference type="Google" id="ProtNLM"/>
    </source>
</evidence>
<dbReference type="Proteomes" id="UP000283000">
    <property type="component" value="Chromosome"/>
</dbReference>
<dbReference type="Pfam" id="PF01527">
    <property type="entry name" value="HTH_Tnp_1"/>
    <property type="match status" value="1"/>
</dbReference>
<gene>
    <name evidence="1" type="ORF">CXR23_02060</name>
</gene>